<organism evidence="1 2">
    <name type="scientific">Pandoravirus salinus</name>
    <dbReference type="NCBI Taxonomy" id="1349410"/>
    <lineage>
        <taxon>Viruses</taxon>
        <taxon>Pandoravirus</taxon>
    </lineage>
</organism>
<dbReference type="EMBL" id="KC977571">
    <property type="protein sequence ID" value="AGO85369.1"/>
    <property type="molecule type" value="Genomic_DNA"/>
</dbReference>
<dbReference type="GeneID" id="16607156"/>
<dbReference type="Proteomes" id="UP000204584">
    <property type="component" value="Segment"/>
</dbReference>
<name>S4VXH1_9VIRU</name>
<dbReference type="Pfam" id="PF19207">
    <property type="entry name" value="DUF5879"/>
    <property type="match status" value="1"/>
</dbReference>
<accession>S4VXH1</accession>
<dbReference type="RefSeq" id="YP_008438445.1">
    <property type="nucleotide sequence ID" value="NC_022098.1"/>
</dbReference>
<sequence>MADQDGEDTRGKPHAVSSNISTSKLLHNVCASREAIACVEDHGVAAIDDVDPREQETIDEVRATGVLPYAREAIARREDAHDRAVVRNLIECLVDACKEKATDADGTPLSPPEPLGPVGSDVVVPYLFDVALSFADSAEVRACLAPDGVTWSAYRADPWHSIKPSYVGMAGNPWCTYPGCPETRCKSCTLILAAVGVNDPTDPARAIAHRWPIGVRWTWTHAQMEDQMIARLRYRPDFMVETSTMRTVTSKPAQGVNVMHGTGDMWDGGQDEAWYVAVAQRATRDWGDGGGPALAAHDCVVGLAEARHALSRLEFAVRHWRLDAHGTVVAPSDIDVKRYAKLRARREGLRGWIGAVEALLRNRAFYLEKVAPYETRLIEAASSGMVST</sequence>
<keyword evidence="2" id="KW-1185">Reference proteome</keyword>
<proteinExistence type="predicted"/>
<reference evidence="1 2" key="1">
    <citation type="journal article" date="2013" name="Science">
        <title>Pandoraviruses: amoeba viruses with genomes up to 2.5 Mb reaching that of parasitic eukaryotes.</title>
        <authorList>
            <person name="Philippe N."/>
            <person name="Legendre M."/>
            <person name="Doutre G."/>
            <person name="Coute Y."/>
            <person name="Poirot O."/>
            <person name="Lescot M."/>
            <person name="Arslan D."/>
            <person name="Seltzer V."/>
            <person name="Bertaux L."/>
            <person name="Bruley C."/>
            <person name="Garin J."/>
            <person name="Claverie J.M."/>
            <person name="Abergel C."/>
        </authorList>
    </citation>
    <scope>NUCLEOTIDE SEQUENCE [LARGE SCALE GENOMIC DNA]</scope>
</reference>
<protein>
    <submittedName>
        <fullName evidence="1">Uncharacterized protein</fullName>
    </submittedName>
</protein>
<dbReference type="InterPro" id="IPR043654">
    <property type="entry name" value="DUF5879"/>
</dbReference>
<evidence type="ECO:0000313" key="1">
    <source>
        <dbReference type="EMBL" id="AGO85369.1"/>
    </source>
</evidence>
<evidence type="ECO:0000313" key="2">
    <source>
        <dbReference type="Proteomes" id="UP000204584"/>
    </source>
</evidence>
<dbReference type="KEGG" id="vg:16607156"/>
<gene>
    <name evidence="1" type="ORF">psal_cds_1128</name>
</gene>